<keyword evidence="3" id="KW-0812">Transmembrane</keyword>
<name>A0A7S1ATC4_NOCSC</name>
<dbReference type="PANTHER" id="PTHR22677">
    <property type="entry name" value="ANKYRIN REPEAT DOMAIN-CONTAINING PROTEIN 60"/>
    <property type="match status" value="1"/>
</dbReference>
<feature type="repeat" description="ANK" evidence="1">
    <location>
        <begin position="188"/>
        <end position="220"/>
    </location>
</feature>
<sequence>MVKEVVNSMATEDESPFKADTGPEVWDEPMVINGVTEDDAIEADADDADAIDGDMKFPVLPDVPVAGGLLPVVLDGDEGFDDCNDQGVSAEETAKKVADDATQNFTKVFKNGKKRQEQLPQLDWQIPCCCCTSLIIIVVCIVTFFFSTGDDSLVVAVRTNPSLAKQLISELGHDAQSVSFVQAKLGPRKRTALHWAAIRGHSEIARMLLGKKADVDPRTTDGMTPLHYAAREGHVEIAKLLLENGADINGLDASGWTALHWAALYGREGMTKFLLEAGVDPNVVTMYEGASGKPPVTAFHVAKKNGHRELVRHLIDFDPDNGKELLMEAQ</sequence>
<evidence type="ECO:0000256" key="3">
    <source>
        <dbReference type="SAM" id="Phobius"/>
    </source>
</evidence>
<feature type="region of interest" description="Disordered" evidence="2">
    <location>
        <begin position="1"/>
        <end position="25"/>
    </location>
</feature>
<dbReference type="PROSITE" id="PS50297">
    <property type="entry name" value="ANK_REP_REGION"/>
    <property type="match status" value="3"/>
</dbReference>
<reference evidence="4" key="1">
    <citation type="submission" date="2021-01" db="EMBL/GenBank/DDBJ databases">
        <authorList>
            <person name="Corre E."/>
            <person name="Pelletier E."/>
            <person name="Niang G."/>
            <person name="Scheremetjew M."/>
            <person name="Finn R."/>
            <person name="Kale V."/>
            <person name="Holt S."/>
            <person name="Cochrane G."/>
            <person name="Meng A."/>
            <person name="Brown T."/>
            <person name="Cohen L."/>
        </authorList>
    </citation>
    <scope>NUCLEOTIDE SEQUENCE</scope>
</reference>
<dbReference type="PANTHER" id="PTHR22677:SF4">
    <property type="entry name" value="USHER SYNDROME TYPE-1G PROTEIN-LIKE PROTEIN"/>
    <property type="match status" value="1"/>
</dbReference>
<dbReference type="Pfam" id="PF12796">
    <property type="entry name" value="Ank_2"/>
    <property type="match status" value="1"/>
</dbReference>
<dbReference type="EMBL" id="HBFQ01054553">
    <property type="protein sequence ID" value="CAD8864424.1"/>
    <property type="molecule type" value="Transcribed_RNA"/>
</dbReference>
<keyword evidence="1" id="KW-0040">ANK repeat</keyword>
<dbReference type="Pfam" id="PF00023">
    <property type="entry name" value="Ank"/>
    <property type="match status" value="1"/>
</dbReference>
<dbReference type="SUPFAM" id="SSF48403">
    <property type="entry name" value="Ankyrin repeat"/>
    <property type="match status" value="1"/>
</dbReference>
<dbReference type="InterPro" id="IPR036770">
    <property type="entry name" value="Ankyrin_rpt-contain_sf"/>
</dbReference>
<dbReference type="PROSITE" id="PS50088">
    <property type="entry name" value="ANK_REPEAT"/>
    <property type="match status" value="3"/>
</dbReference>
<dbReference type="AlphaFoldDB" id="A0A7S1ATC4"/>
<keyword evidence="3" id="KW-0472">Membrane</keyword>
<dbReference type="PRINTS" id="PR01415">
    <property type="entry name" value="ANKYRIN"/>
</dbReference>
<feature type="repeat" description="ANK" evidence="1">
    <location>
        <begin position="254"/>
        <end position="286"/>
    </location>
</feature>
<evidence type="ECO:0000256" key="2">
    <source>
        <dbReference type="SAM" id="MobiDB-lite"/>
    </source>
</evidence>
<dbReference type="SMART" id="SM00248">
    <property type="entry name" value="ANK"/>
    <property type="match status" value="4"/>
</dbReference>
<proteinExistence type="predicted"/>
<feature type="repeat" description="ANK" evidence="1">
    <location>
        <begin position="221"/>
        <end position="253"/>
    </location>
</feature>
<protein>
    <submittedName>
        <fullName evidence="4">Uncharacterized protein</fullName>
    </submittedName>
</protein>
<dbReference type="InterPro" id="IPR039323">
    <property type="entry name" value="ANKRD_45/46/60"/>
</dbReference>
<organism evidence="4">
    <name type="scientific">Noctiluca scintillans</name>
    <name type="common">Sea sparkle</name>
    <name type="synonym">Red tide dinoflagellate</name>
    <dbReference type="NCBI Taxonomy" id="2966"/>
    <lineage>
        <taxon>Eukaryota</taxon>
        <taxon>Sar</taxon>
        <taxon>Alveolata</taxon>
        <taxon>Dinophyceae</taxon>
        <taxon>Noctilucales</taxon>
        <taxon>Noctilucaceae</taxon>
        <taxon>Noctiluca</taxon>
    </lineage>
</organism>
<dbReference type="InterPro" id="IPR002110">
    <property type="entry name" value="Ankyrin_rpt"/>
</dbReference>
<feature type="transmembrane region" description="Helical" evidence="3">
    <location>
        <begin position="124"/>
        <end position="146"/>
    </location>
</feature>
<dbReference type="Gene3D" id="1.25.40.20">
    <property type="entry name" value="Ankyrin repeat-containing domain"/>
    <property type="match status" value="3"/>
</dbReference>
<evidence type="ECO:0000256" key="1">
    <source>
        <dbReference type="PROSITE-ProRule" id="PRU00023"/>
    </source>
</evidence>
<evidence type="ECO:0000313" key="4">
    <source>
        <dbReference type="EMBL" id="CAD8864424.1"/>
    </source>
</evidence>
<keyword evidence="3" id="KW-1133">Transmembrane helix</keyword>
<gene>
    <name evidence="4" type="ORF">NSCI0253_LOCUS38779</name>
</gene>
<accession>A0A7S1ATC4</accession>